<dbReference type="Pfam" id="PF07690">
    <property type="entry name" value="MFS_1"/>
    <property type="match status" value="1"/>
</dbReference>
<keyword evidence="1 4" id="KW-0812">Transmembrane</keyword>
<evidence type="ECO:0000259" key="5">
    <source>
        <dbReference type="PROSITE" id="PS50850"/>
    </source>
</evidence>
<feature type="transmembrane region" description="Helical" evidence="4">
    <location>
        <begin position="274"/>
        <end position="291"/>
    </location>
</feature>
<gene>
    <name evidence="6" type="ORF">FK004_10780</name>
</gene>
<evidence type="ECO:0000313" key="6">
    <source>
        <dbReference type="EMBL" id="AWG25663.1"/>
    </source>
</evidence>
<dbReference type="CDD" id="cd17324">
    <property type="entry name" value="MFS_NepI_like"/>
    <property type="match status" value="1"/>
</dbReference>
<dbReference type="PANTHER" id="PTHR42910">
    <property type="entry name" value="TRANSPORTER SCO4007-RELATED"/>
    <property type="match status" value="1"/>
</dbReference>
<dbReference type="OrthoDB" id="9815356at2"/>
<dbReference type="PANTHER" id="PTHR42910:SF1">
    <property type="entry name" value="MAJOR FACILITATOR SUPERFAMILY (MFS) PROFILE DOMAIN-CONTAINING PROTEIN"/>
    <property type="match status" value="1"/>
</dbReference>
<evidence type="ECO:0000256" key="3">
    <source>
        <dbReference type="ARBA" id="ARBA00023136"/>
    </source>
</evidence>
<reference evidence="6 7" key="1">
    <citation type="submission" date="2017-04" db="EMBL/GenBank/DDBJ databases">
        <title>Complete genome sequence of Flavobacterium kingsejong AJ004.</title>
        <authorList>
            <person name="Lee P.C."/>
        </authorList>
    </citation>
    <scope>NUCLEOTIDE SEQUENCE [LARGE SCALE GENOMIC DNA]</scope>
    <source>
        <strain evidence="6 7">AJ004</strain>
    </source>
</reference>
<dbReference type="EMBL" id="CP020919">
    <property type="protein sequence ID" value="AWG25663.1"/>
    <property type="molecule type" value="Genomic_DNA"/>
</dbReference>
<feature type="transmembrane region" description="Helical" evidence="4">
    <location>
        <begin position="297"/>
        <end position="315"/>
    </location>
</feature>
<dbReference type="GO" id="GO:0022857">
    <property type="term" value="F:transmembrane transporter activity"/>
    <property type="evidence" value="ECO:0007669"/>
    <property type="project" value="InterPro"/>
</dbReference>
<feature type="transmembrane region" description="Helical" evidence="4">
    <location>
        <begin position="7"/>
        <end position="33"/>
    </location>
</feature>
<organism evidence="6 7">
    <name type="scientific">Flavobacterium kingsejongi</name>
    <dbReference type="NCBI Taxonomy" id="1678728"/>
    <lineage>
        <taxon>Bacteria</taxon>
        <taxon>Pseudomonadati</taxon>
        <taxon>Bacteroidota</taxon>
        <taxon>Flavobacteriia</taxon>
        <taxon>Flavobacteriales</taxon>
        <taxon>Flavobacteriaceae</taxon>
        <taxon>Flavobacterium</taxon>
    </lineage>
</organism>
<feature type="transmembrane region" description="Helical" evidence="4">
    <location>
        <begin position="240"/>
        <end position="262"/>
    </location>
</feature>
<sequence>MNLPKSSVLFMAACTGLIVANLYYCQPLIILIANEFNIPEGDAGRITYLTQAGYAIGLFFMVPLGDKLERKKQIMVTTFASVIGLAIAATAKSFLILQIASLLIGITSIVPQLILPLAASLSAPEQRGKVVGTIMSGLLVGILLSRTLSGFIGQLWGWRSMFWIAAGICLLIFFIIQKQFPYNKPVFHGSYGSLIKSLFSLIKEQPLLREATMINALCFAQFGAFWTTMVLLLSGAPFHFNSATIGMFGIVGASGALAAPLVGKMGDKGNSRIAVGYGCLMMLLSFVVFYFSGSSIIGMIVGIVCIDIGLQVVHISNQTRVYSILPEARNRMNTVYMSFSFLGTAAGSAFGLWLWNIGRWEAVTAGCAVLSLLSLVVYAMTYKKKVAVVE</sequence>
<accession>A0A2S1LPI0</accession>
<feature type="transmembrane region" description="Helical" evidence="4">
    <location>
        <begin position="335"/>
        <end position="356"/>
    </location>
</feature>
<protein>
    <submittedName>
        <fullName evidence="6">MFS transporter</fullName>
    </submittedName>
</protein>
<dbReference type="Proteomes" id="UP000244677">
    <property type="component" value="Chromosome"/>
</dbReference>
<evidence type="ECO:0000256" key="4">
    <source>
        <dbReference type="SAM" id="Phobius"/>
    </source>
</evidence>
<feature type="transmembrane region" description="Helical" evidence="4">
    <location>
        <begin position="158"/>
        <end position="176"/>
    </location>
</feature>
<feature type="transmembrane region" description="Helical" evidence="4">
    <location>
        <begin position="362"/>
        <end position="381"/>
    </location>
</feature>
<dbReference type="AlphaFoldDB" id="A0A2S1LPI0"/>
<dbReference type="SUPFAM" id="SSF103473">
    <property type="entry name" value="MFS general substrate transporter"/>
    <property type="match status" value="1"/>
</dbReference>
<dbReference type="InterPro" id="IPR011701">
    <property type="entry name" value="MFS"/>
</dbReference>
<name>A0A2S1LPI0_9FLAO</name>
<feature type="transmembrane region" description="Helical" evidence="4">
    <location>
        <begin position="213"/>
        <end position="234"/>
    </location>
</feature>
<dbReference type="PROSITE" id="PS50850">
    <property type="entry name" value="MFS"/>
    <property type="match status" value="1"/>
</dbReference>
<feature type="transmembrane region" description="Helical" evidence="4">
    <location>
        <begin position="45"/>
        <end position="62"/>
    </location>
</feature>
<evidence type="ECO:0000313" key="7">
    <source>
        <dbReference type="Proteomes" id="UP000244677"/>
    </source>
</evidence>
<proteinExistence type="predicted"/>
<dbReference type="InterPro" id="IPR020846">
    <property type="entry name" value="MFS_dom"/>
</dbReference>
<feature type="transmembrane region" description="Helical" evidence="4">
    <location>
        <begin position="97"/>
        <end position="118"/>
    </location>
</feature>
<evidence type="ECO:0000256" key="1">
    <source>
        <dbReference type="ARBA" id="ARBA00022692"/>
    </source>
</evidence>
<dbReference type="InterPro" id="IPR036259">
    <property type="entry name" value="MFS_trans_sf"/>
</dbReference>
<dbReference type="KEGG" id="fki:FK004_10780"/>
<evidence type="ECO:0000256" key="2">
    <source>
        <dbReference type="ARBA" id="ARBA00022989"/>
    </source>
</evidence>
<dbReference type="Gene3D" id="1.20.1250.20">
    <property type="entry name" value="MFS general substrate transporter like domains"/>
    <property type="match status" value="1"/>
</dbReference>
<feature type="domain" description="Major facilitator superfamily (MFS) profile" evidence="5">
    <location>
        <begin position="1"/>
        <end position="383"/>
    </location>
</feature>
<dbReference type="RefSeq" id="WP_108737238.1">
    <property type="nucleotide sequence ID" value="NZ_CP020919.1"/>
</dbReference>
<keyword evidence="7" id="KW-1185">Reference proteome</keyword>
<feature type="transmembrane region" description="Helical" evidence="4">
    <location>
        <begin position="74"/>
        <end position="91"/>
    </location>
</feature>
<keyword evidence="3 4" id="KW-0472">Membrane</keyword>
<keyword evidence="2 4" id="KW-1133">Transmembrane helix</keyword>
<feature type="transmembrane region" description="Helical" evidence="4">
    <location>
        <begin position="130"/>
        <end position="152"/>
    </location>
</feature>